<evidence type="ECO:0000313" key="1">
    <source>
        <dbReference type="EMBL" id="AWR93543.1"/>
    </source>
</evidence>
<dbReference type="EMBL" id="CP029289">
    <property type="protein sequence ID" value="AWR93543.1"/>
    <property type="molecule type" value="Genomic_DNA"/>
</dbReference>
<protein>
    <submittedName>
        <fullName evidence="1">Uncharacterized protein</fullName>
    </submittedName>
</protein>
<name>A0A2U9IC08_9CREN</name>
<reference evidence="1 2" key="1">
    <citation type="submission" date="2018-05" db="EMBL/GenBank/DDBJ databases">
        <title>Complete Genome Sequences of Extremely Thermoacidophilic, Metal-Mobilizing Type-Strain Members of the Archaeal Family Sulfolobaceae: Acidianus brierleyi DSM-1651T, Acidianus sulfidivorans DSM-18786T, Metallosphaera hakonensis DSM-7519T, and Metallosphaera prunae DSM-10039T.</title>
        <authorList>
            <person name="Counts J.A."/>
            <person name="Kelly R.M."/>
        </authorList>
    </citation>
    <scope>NUCLEOTIDE SEQUENCE [LARGE SCALE GENOMIC DNA]</scope>
    <source>
        <strain evidence="1 2">DSM 1651</strain>
    </source>
</reference>
<sequence>MSVEEYFLKYNNEKVFVILLGSNSSRSYFYYPKGDALFIVNDHIELKEIDQIIGSSLAGMKLSNPTDSWDKIKSREVKWYILGKEIISDNIYIVLESEDQFKLIENASPNRLKYYVLHDQNPFDYKDWCCVLIASTKDIEVPSTFKKISIREILSNS</sequence>
<proteinExistence type="predicted"/>
<dbReference type="AlphaFoldDB" id="A0A2U9IC08"/>
<evidence type="ECO:0000313" key="2">
    <source>
        <dbReference type="Proteomes" id="UP000248044"/>
    </source>
</evidence>
<dbReference type="GeneID" id="36830865"/>
<dbReference type="KEGG" id="abri:DFR85_01875"/>
<accession>A0A2U9IC08</accession>
<keyword evidence="2" id="KW-1185">Reference proteome</keyword>
<gene>
    <name evidence="1" type="ORF">DFR85_01875</name>
</gene>
<dbReference type="OrthoDB" id="40102at2157"/>
<organism evidence="1 2">
    <name type="scientific">Acidianus brierleyi</name>
    <dbReference type="NCBI Taxonomy" id="41673"/>
    <lineage>
        <taxon>Archaea</taxon>
        <taxon>Thermoproteota</taxon>
        <taxon>Thermoprotei</taxon>
        <taxon>Sulfolobales</taxon>
        <taxon>Sulfolobaceae</taxon>
        <taxon>Acidianus</taxon>
    </lineage>
</organism>
<dbReference type="RefSeq" id="WP_110269427.1">
    <property type="nucleotide sequence ID" value="NZ_CP029289.2"/>
</dbReference>
<dbReference type="Proteomes" id="UP000248044">
    <property type="component" value="Chromosome"/>
</dbReference>